<sequence length="277" mass="31634">MDIAVEFMSKYQLFPHLDTSPVPETLASFPTVAEIDHLHFSLQYSVDMLSKSWKGLAARGPYMKAIKISSSCCLPASRPCFSPINAIRITRSCPRLAFNAFIYQRSMPKCLFGGKGNSGKDNEGSPWKALEKAWDGISKKQSMEDVLKEQIQKREFAEEGGGAGIPPVGSYDGFGGSEDESSDGIMDEFIQVILATIGLIVLYIYIIDGEEWVRLIGDFIKYLLSGKQSNRLKETMYMWRRFYEVLTRRKEEEVDDYWLEREIVNAPTWYNPKRFRD</sequence>
<organism evidence="2 3">
    <name type="scientific">Protea cynaroides</name>
    <dbReference type="NCBI Taxonomy" id="273540"/>
    <lineage>
        <taxon>Eukaryota</taxon>
        <taxon>Viridiplantae</taxon>
        <taxon>Streptophyta</taxon>
        <taxon>Embryophyta</taxon>
        <taxon>Tracheophyta</taxon>
        <taxon>Spermatophyta</taxon>
        <taxon>Magnoliopsida</taxon>
        <taxon>Proteales</taxon>
        <taxon>Proteaceae</taxon>
        <taxon>Protea</taxon>
    </lineage>
</organism>
<dbReference type="PANTHER" id="PTHR35483:SF1">
    <property type="entry name" value="GLYCINE-RICH PROTEIN-RELATED"/>
    <property type="match status" value="1"/>
</dbReference>
<reference evidence="2" key="1">
    <citation type="journal article" date="2023" name="Plant J.">
        <title>The genome of the king protea, Protea cynaroides.</title>
        <authorList>
            <person name="Chang J."/>
            <person name="Duong T.A."/>
            <person name="Schoeman C."/>
            <person name="Ma X."/>
            <person name="Roodt D."/>
            <person name="Barker N."/>
            <person name="Li Z."/>
            <person name="Van de Peer Y."/>
            <person name="Mizrachi E."/>
        </authorList>
    </citation>
    <scope>NUCLEOTIDE SEQUENCE</scope>
    <source>
        <tissue evidence="2">Young leaves</tissue>
    </source>
</reference>
<keyword evidence="3" id="KW-1185">Reference proteome</keyword>
<evidence type="ECO:0008006" key="4">
    <source>
        <dbReference type="Google" id="ProtNLM"/>
    </source>
</evidence>
<evidence type="ECO:0000256" key="1">
    <source>
        <dbReference type="SAM" id="Phobius"/>
    </source>
</evidence>
<dbReference type="AlphaFoldDB" id="A0A9Q0KXE1"/>
<evidence type="ECO:0000313" key="3">
    <source>
        <dbReference type="Proteomes" id="UP001141806"/>
    </source>
</evidence>
<keyword evidence="1" id="KW-0812">Transmembrane</keyword>
<keyword evidence="1" id="KW-1133">Transmembrane helix</keyword>
<proteinExistence type="predicted"/>
<dbReference type="GO" id="GO:0009507">
    <property type="term" value="C:chloroplast"/>
    <property type="evidence" value="ECO:0007669"/>
    <property type="project" value="TreeGrafter"/>
</dbReference>
<comment type="caution">
    <text evidence="2">The sequence shown here is derived from an EMBL/GenBank/DDBJ whole genome shotgun (WGS) entry which is preliminary data.</text>
</comment>
<name>A0A9Q0KXE1_9MAGN</name>
<dbReference type="Proteomes" id="UP001141806">
    <property type="component" value="Unassembled WGS sequence"/>
</dbReference>
<accession>A0A9Q0KXE1</accession>
<dbReference type="PANTHER" id="PTHR35483">
    <property type="entry name" value="NUCLEUSENVELOPE PROTEIN"/>
    <property type="match status" value="1"/>
</dbReference>
<protein>
    <recommendedName>
        <fullName evidence="4">Glycine-rich protein</fullName>
    </recommendedName>
</protein>
<gene>
    <name evidence="2" type="ORF">NE237_009265</name>
</gene>
<keyword evidence="1" id="KW-0472">Membrane</keyword>
<dbReference type="OrthoDB" id="1680511at2759"/>
<evidence type="ECO:0000313" key="2">
    <source>
        <dbReference type="EMBL" id="KAJ4978485.1"/>
    </source>
</evidence>
<feature type="transmembrane region" description="Helical" evidence="1">
    <location>
        <begin position="189"/>
        <end position="207"/>
    </location>
</feature>
<dbReference type="EMBL" id="JAMYWD010000002">
    <property type="protein sequence ID" value="KAJ4978485.1"/>
    <property type="molecule type" value="Genomic_DNA"/>
</dbReference>